<reference evidence="1" key="1">
    <citation type="journal article" date="2020" name="Stud. Mycol.">
        <title>101 Dothideomycetes genomes: a test case for predicting lifestyles and emergence of pathogens.</title>
        <authorList>
            <person name="Haridas S."/>
            <person name="Albert R."/>
            <person name="Binder M."/>
            <person name="Bloem J."/>
            <person name="Labutti K."/>
            <person name="Salamov A."/>
            <person name="Andreopoulos B."/>
            <person name="Baker S."/>
            <person name="Barry K."/>
            <person name="Bills G."/>
            <person name="Bluhm B."/>
            <person name="Cannon C."/>
            <person name="Castanera R."/>
            <person name="Culley D."/>
            <person name="Daum C."/>
            <person name="Ezra D."/>
            <person name="Gonzalez J."/>
            <person name="Henrissat B."/>
            <person name="Kuo A."/>
            <person name="Liang C."/>
            <person name="Lipzen A."/>
            <person name="Lutzoni F."/>
            <person name="Magnuson J."/>
            <person name="Mondo S."/>
            <person name="Nolan M."/>
            <person name="Ohm R."/>
            <person name="Pangilinan J."/>
            <person name="Park H.-J."/>
            <person name="Ramirez L."/>
            <person name="Alfaro M."/>
            <person name="Sun H."/>
            <person name="Tritt A."/>
            <person name="Yoshinaga Y."/>
            <person name="Zwiers L.-H."/>
            <person name="Turgeon B."/>
            <person name="Goodwin S."/>
            <person name="Spatafora J."/>
            <person name="Crous P."/>
            <person name="Grigoriev I."/>
        </authorList>
    </citation>
    <scope>NUCLEOTIDE SEQUENCE</scope>
    <source>
        <strain evidence="1">CBS 525.71</strain>
    </source>
</reference>
<name>A0ACB6RU67_9PLEO</name>
<comment type="caution">
    <text evidence="1">The sequence shown here is derived from an EMBL/GenBank/DDBJ whole genome shotgun (WGS) entry which is preliminary data.</text>
</comment>
<evidence type="ECO:0000313" key="2">
    <source>
        <dbReference type="Proteomes" id="UP000799754"/>
    </source>
</evidence>
<organism evidence="1 2">
    <name type="scientific">Macroventuria anomochaeta</name>
    <dbReference type="NCBI Taxonomy" id="301207"/>
    <lineage>
        <taxon>Eukaryota</taxon>
        <taxon>Fungi</taxon>
        <taxon>Dikarya</taxon>
        <taxon>Ascomycota</taxon>
        <taxon>Pezizomycotina</taxon>
        <taxon>Dothideomycetes</taxon>
        <taxon>Pleosporomycetidae</taxon>
        <taxon>Pleosporales</taxon>
        <taxon>Pleosporineae</taxon>
        <taxon>Didymellaceae</taxon>
        <taxon>Macroventuria</taxon>
    </lineage>
</organism>
<dbReference type="Proteomes" id="UP000799754">
    <property type="component" value="Unassembled WGS sequence"/>
</dbReference>
<sequence length="136" mass="15234">MEQKHLPTLSSMLQAGKNDCTGSQLALHVCFVWLRRCVATHEECRTNHSDDKPSFRPKQLIDVNDNGIRLVTTSIKVEVPMLDYVALSHCWGPVPIICTSKENYHNYQSAIDPEKLSKIFKGAIHAARALSSNTSE</sequence>
<protein>
    <submittedName>
        <fullName evidence="1">Uncharacterized protein</fullName>
    </submittedName>
</protein>
<accession>A0ACB6RU67</accession>
<evidence type="ECO:0000313" key="1">
    <source>
        <dbReference type="EMBL" id="KAF2624608.1"/>
    </source>
</evidence>
<dbReference type="EMBL" id="MU006730">
    <property type="protein sequence ID" value="KAF2624608.1"/>
    <property type="molecule type" value="Genomic_DNA"/>
</dbReference>
<proteinExistence type="predicted"/>
<gene>
    <name evidence="1" type="ORF">BU25DRAFT_156221</name>
</gene>
<keyword evidence="2" id="KW-1185">Reference proteome</keyword>